<feature type="region of interest" description="Disordered" evidence="1">
    <location>
        <begin position="473"/>
        <end position="499"/>
    </location>
</feature>
<dbReference type="InterPro" id="IPR043651">
    <property type="entry name" value="KNL1_MELT_rpt"/>
</dbReference>
<evidence type="ECO:0000256" key="1">
    <source>
        <dbReference type="SAM" id="MobiDB-lite"/>
    </source>
</evidence>
<dbReference type="OrthoDB" id="6132334at2759"/>
<feature type="compositionally biased region" description="Polar residues" evidence="1">
    <location>
        <begin position="480"/>
        <end position="499"/>
    </location>
</feature>
<dbReference type="GO" id="GO:0051301">
    <property type="term" value="P:cell division"/>
    <property type="evidence" value="ECO:0007669"/>
    <property type="project" value="InterPro"/>
</dbReference>
<dbReference type="Proteomes" id="UP000562322">
    <property type="component" value="Unassembled WGS sequence"/>
</dbReference>
<name>A0A7L0W7U7_ALELA</name>
<evidence type="ECO:0000313" key="2">
    <source>
        <dbReference type="EMBL" id="NXL87369.1"/>
    </source>
</evidence>
<dbReference type="Pfam" id="PF19221">
    <property type="entry name" value="MELT"/>
    <property type="match status" value="4"/>
</dbReference>
<dbReference type="GO" id="GO:0034501">
    <property type="term" value="P:protein localization to kinetochore"/>
    <property type="evidence" value="ECO:0007669"/>
    <property type="project" value="InterPro"/>
</dbReference>
<dbReference type="CDD" id="cd21853">
    <property type="entry name" value="KNL1_NTD"/>
    <property type="match status" value="1"/>
</dbReference>
<accession>A0A7L0W7U7</accession>
<dbReference type="InterPro" id="IPR037388">
    <property type="entry name" value="Blinkin"/>
</dbReference>
<proteinExistence type="predicted"/>
<comment type="caution">
    <text evidence="2">The sequence shown here is derived from an EMBL/GenBank/DDBJ whole genome shotgun (WGS) entry which is preliminary data.</text>
</comment>
<feature type="non-terminal residue" evidence="2">
    <location>
        <position position="1"/>
    </location>
</feature>
<gene>
    <name evidence="2" type="primary">Knl1_1</name>
    <name evidence="2" type="ORF">ALELAT_R00354</name>
</gene>
<sequence length="499" mass="55023">MDKIYADCNTENDNTEHIRGKRLSSILKAPRNPLDDLGNGNELTQDINAEKRRRTSRRVSFANTIKVFQRDLKNNTAEKENEGMNTLLHAPIQSLVQQNEGHDVDDALQIADRPDATLIFSDENEMDMTASHTAVIAHNLKNQADKIDIVSFLAELNSDSGGAETSKEFHFPFDPTNRLCPFFECKEDATVVKKINSNEFLVNLKSNGKAVNPMEGPEKENIFFSPFQVPGDVARSSVEYVYPHEPLDTCNVTKIFREQDDEMEVTKCQACDVQNLPSGGSVSSETVFRDDRTVVFSKCDDMEMTGNYTAVICSEGTKGMNSSYCQNSDRQEKTHPSKVTNNVLAAREDSARDFLLGKTVSSEEGFKNPQPGDGPHVRSVEGMLLATNSKQHKGSSQLPSLLEKSVVFPSGENMDLTETCAVVAPDQNIYAVLPGKKAAPAQMAEDKNETLSLKTELTSTCAVPADKTVVLHHDQDDTKTATSRTVAVNDNTSGSEDRE</sequence>
<dbReference type="AlphaFoldDB" id="A0A7L0W7U7"/>
<dbReference type="EMBL" id="VXAV01004202">
    <property type="protein sequence ID" value="NXL87369.1"/>
    <property type="molecule type" value="Genomic_DNA"/>
</dbReference>
<feature type="non-terminal residue" evidence="2">
    <location>
        <position position="499"/>
    </location>
</feature>
<reference evidence="2 3" key="1">
    <citation type="submission" date="2019-09" db="EMBL/GenBank/DDBJ databases">
        <title>Bird 10,000 Genomes (B10K) Project - Family phase.</title>
        <authorList>
            <person name="Zhang G."/>
        </authorList>
    </citation>
    <scope>NUCLEOTIDE SEQUENCE [LARGE SCALE GENOMIC DNA]</scope>
    <source>
        <strain evidence="2">B10K-DU-001-39</strain>
        <tissue evidence="2">Muscle</tissue>
    </source>
</reference>
<evidence type="ECO:0000313" key="3">
    <source>
        <dbReference type="Proteomes" id="UP000562322"/>
    </source>
</evidence>
<protein>
    <submittedName>
        <fullName evidence="2">KNL1 protein</fullName>
    </submittedName>
</protein>
<keyword evidence="3" id="KW-1185">Reference proteome</keyword>
<dbReference type="PANTHER" id="PTHR16520">
    <property type="entry name" value="KINETOCHORE SCAFFOLD 1"/>
    <property type="match status" value="1"/>
</dbReference>
<organism evidence="2 3">
    <name type="scientific">Alectura lathami</name>
    <name type="common">Australian brush turkey</name>
    <dbReference type="NCBI Taxonomy" id="81907"/>
    <lineage>
        <taxon>Eukaryota</taxon>
        <taxon>Metazoa</taxon>
        <taxon>Chordata</taxon>
        <taxon>Craniata</taxon>
        <taxon>Vertebrata</taxon>
        <taxon>Euteleostomi</taxon>
        <taxon>Archelosauria</taxon>
        <taxon>Archosauria</taxon>
        <taxon>Dinosauria</taxon>
        <taxon>Saurischia</taxon>
        <taxon>Theropoda</taxon>
        <taxon>Coelurosauria</taxon>
        <taxon>Aves</taxon>
        <taxon>Neognathae</taxon>
        <taxon>Galloanserae</taxon>
        <taxon>Galliformes</taxon>
        <taxon>Megapodiidae</taxon>
        <taxon>Alectura</taxon>
    </lineage>
</organism>
<dbReference type="PANTHER" id="PTHR16520:SF3">
    <property type="entry name" value="KINETOCHORE SCAFFOLD 1"/>
    <property type="match status" value="1"/>
</dbReference>
<dbReference type="GO" id="GO:0008608">
    <property type="term" value="P:attachment of spindle microtubules to kinetochore"/>
    <property type="evidence" value="ECO:0007669"/>
    <property type="project" value="InterPro"/>
</dbReference>
<dbReference type="GO" id="GO:0005634">
    <property type="term" value="C:nucleus"/>
    <property type="evidence" value="ECO:0007669"/>
    <property type="project" value="TreeGrafter"/>
</dbReference>